<dbReference type="InterPro" id="IPR001453">
    <property type="entry name" value="MoaB/Mog_dom"/>
</dbReference>
<evidence type="ECO:0000259" key="8">
    <source>
        <dbReference type="SMART" id="SM00852"/>
    </source>
</evidence>
<keyword evidence="4 7" id="KW-0500">Molybdenum</keyword>
<dbReference type="InterPro" id="IPR038987">
    <property type="entry name" value="MoeA-like"/>
</dbReference>
<keyword evidence="7 9" id="KW-0808">Transferase</keyword>
<dbReference type="Gene3D" id="2.170.190.11">
    <property type="entry name" value="Molybdopterin biosynthesis moea protein, domain 3"/>
    <property type="match status" value="1"/>
</dbReference>
<dbReference type="InterPro" id="IPR036688">
    <property type="entry name" value="MoeA_C_domain_IV_sf"/>
</dbReference>
<comment type="catalytic activity">
    <reaction evidence="6">
        <text>adenylyl-molybdopterin + molybdate = Mo-molybdopterin + AMP + H(+)</text>
        <dbReference type="Rhea" id="RHEA:35047"/>
        <dbReference type="ChEBI" id="CHEBI:15378"/>
        <dbReference type="ChEBI" id="CHEBI:36264"/>
        <dbReference type="ChEBI" id="CHEBI:62727"/>
        <dbReference type="ChEBI" id="CHEBI:71302"/>
        <dbReference type="ChEBI" id="CHEBI:456215"/>
        <dbReference type="EC" id="2.10.1.1"/>
    </reaction>
</comment>
<evidence type="ECO:0000256" key="3">
    <source>
        <dbReference type="ARBA" id="ARBA00010763"/>
    </source>
</evidence>
<dbReference type="Pfam" id="PF03453">
    <property type="entry name" value="MoeA_N"/>
    <property type="match status" value="1"/>
</dbReference>
<name>A0A5C8UNV2_9MICO</name>
<dbReference type="Gene3D" id="3.90.105.10">
    <property type="entry name" value="Molybdopterin biosynthesis moea protein, domain 2"/>
    <property type="match status" value="1"/>
</dbReference>
<keyword evidence="5 7" id="KW-0501">Molybdenum cofactor biosynthesis</keyword>
<dbReference type="PANTHER" id="PTHR10192">
    <property type="entry name" value="MOLYBDOPTERIN BIOSYNTHESIS PROTEIN"/>
    <property type="match status" value="1"/>
</dbReference>
<dbReference type="SUPFAM" id="SSF63867">
    <property type="entry name" value="MoeA C-terminal domain-like"/>
    <property type="match status" value="1"/>
</dbReference>
<dbReference type="Gene3D" id="3.40.980.10">
    <property type="entry name" value="MoaB/Mog-like domain"/>
    <property type="match status" value="1"/>
</dbReference>
<gene>
    <name evidence="9" type="ORF">FVP33_13110</name>
</gene>
<dbReference type="GO" id="GO:0006777">
    <property type="term" value="P:Mo-molybdopterin cofactor biosynthetic process"/>
    <property type="evidence" value="ECO:0007669"/>
    <property type="project" value="UniProtKB-UniRule"/>
</dbReference>
<comment type="function">
    <text evidence="1 7">Catalyzes the insertion of molybdate into adenylated molybdopterin with the concomitant release of AMP.</text>
</comment>
<proteinExistence type="inferred from homology"/>
<keyword evidence="10" id="KW-1185">Reference proteome</keyword>
<evidence type="ECO:0000256" key="7">
    <source>
        <dbReference type="RuleBase" id="RU365090"/>
    </source>
</evidence>
<dbReference type="GO" id="GO:0061599">
    <property type="term" value="F:molybdopterin molybdotransferase activity"/>
    <property type="evidence" value="ECO:0007669"/>
    <property type="project" value="UniProtKB-UniRule"/>
</dbReference>
<dbReference type="SMART" id="SM00852">
    <property type="entry name" value="MoCF_biosynth"/>
    <property type="match status" value="1"/>
</dbReference>
<keyword evidence="7" id="KW-0479">Metal-binding</keyword>
<dbReference type="Pfam" id="PF00994">
    <property type="entry name" value="MoCF_biosynth"/>
    <property type="match status" value="1"/>
</dbReference>
<dbReference type="SUPFAM" id="SSF53218">
    <property type="entry name" value="Molybdenum cofactor biosynthesis proteins"/>
    <property type="match status" value="1"/>
</dbReference>
<comment type="caution">
    <text evidence="9">The sequence shown here is derived from an EMBL/GenBank/DDBJ whole genome shotgun (WGS) entry which is preliminary data.</text>
</comment>
<dbReference type="InterPro" id="IPR005111">
    <property type="entry name" value="MoeA_C_domain_IV"/>
</dbReference>
<sequence>MNTQELLATTVDEHAELVRALLEPALAKRGTETVLLADALDRITAGVVLSPVDLPLFRNAQMDGFAVLASDVATVPVTLPVVGEIAARATTPGALEPGTVVRIMTGAVVPEGADAVVPLEDTEGEGDSVTVAHSRDAGEYVRERGSDLREGDELLPAGIRLAPRHLAALAAAGLSSVDVVVRPRVAVVTTGAELVRPGREVELGEIYDSNLVALSAALRVVGAEVTIATRVGDDVDALLAALQDAASTSDIIITSGGISKGEYEVVRELLGFLRGTVGEIAMQPGGPQATADIAGIPVIGFPGNPVSTQISFEVFIAPLLREASLLPPAQKRTLTLVGDVSSVEGKRQFLRGRVVDGDRVEVVAGPGSHLVAGLAASDVLIDVPADTTQLGDGDPVETWTL</sequence>
<dbReference type="InterPro" id="IPR036135">
    <property type="entry name" value="MoeA_linker/N_sf"/>
</dbReference>
<dbReference type="Gene3D" id="2.40.340.10">
    <property type="entry name" value="MoeA, C-terminal, domain IV"/>
    <property type="match status" value="1"/>
</dbReference>
<dbReference type="GO" id="GO:0005829">
    <property type="term" value="C:cytosol"/>
    <property type="evidence" value="ECO:0007669"/>
    <property type="project" value="TreeGrafter"/>
</dbReference>
<comment type="cofactor">
    <cofactor evidence="7">
        <name>Mg(2+)</name>
        <dbReference type="ChEBI" id="CHEBI:18420"/>
    </cofactor>
</comment>
<dbReference type="EMBL" id="VRMG01000008">
    <property type="protein sequence ID" value="TXN30056.1"/>
    <property type="molecule type" value="Genomic_DNA"/>
</dbReference>
<keyword evidence="7" id="KW-0460">Magnesium</keyword>
<evidence type="ECO:0000313" key="10">
    <source>
        <dbReference type="Proteomes" id="UP000321379"/>
    </source>
</evidence>
<evidence type="ECO:0000256" key="2">
    <source>
        <dbReference type="ARBA" id="ARBA00005046"/>
    </source>
</evidence>
<dbReference type="NCBIfam" id="TIGR00177">
    <property type="entry name" value="molyb_syn"/>
    <property type="match status" value="1"/>
</dbReference>
<evidence type="ECO:0000256" key="5">
    <source>
        <dbReference type="ARBA" id="ARBA00023150"/>
    </source>
</evidence>
<evidence type="ECO:0000256" key="1">
    <source>
        <dbReference type="ARBA" id="ARBA00002901"/>
    </source>
</evidence>
<organism evidence="9 10">
    <name type="scientific">Lacisediminihabitans profunda</name>
    <dbReference type="NCBI Taxonomy" id="2594790"/>
    <lineage>
        <taxon>Bacteria</taxon>
        <taxon>Bacillati</taxon>
        <taxon>Actinomycetota</taxon>
        <taxon>Actinomycetes</taxon>
        <taxon>Micrococcales</taxon>
        <taxon>Microbacteriaceae</taxon>
        <taxon>Lacisediminihabitans</taxon>
    </lineage>
</organism>
<dbReference type="SUPFAM" id="SSF63882">
    <property type="entry name" value="MoeA N-terminal region -like"/>
    <property type="match status" value="1"/>
</dbReference>
<dbReference type="EC" id="2.10.1.1" evidence="7"/>
<dbReference type="CDD" id="cd00887">
    <property type="entry name" value="MoeA"/>
    <property type="match status" value="1"/>
</dbReference>
<dbReference type="UniPathway" id="UPA00344"/>
<dbReference type="PANTHER" id="PTHR10192:SF5">
    <property type="entry name" value="GEPHYRIN"/>
    <property type="match status" value="1"/>
</dbReference>
<dbReference type="NCBIfam" id="NF045515">
    <property type="entry name" value="Glp_gephyrin"/>
    <property type="match status" value="1"/>
</dbReference>
<dbReference type="AlphaFoldDB" id="A0A5C8UNV2"/>
<dbReference type="Proteomes" id="UP000321379">
    <property type="component" value="Unassembled WGS sequence"/>
</dbReference>
<evidence type="ECO:0000256" key="6">
    <source>
        <dbReference type="ARBA" id="ARBA00047317"/>
    </source>
</evidence>
<reference evidence="9 10" key="1">
    <citation type="submission" date="2019-08" db="EMBL/GenBank/DDBJ databases">
        <title>Bacterial whole genome sequence for Glaciihabitans sp. CHu50b-6-2.</title>
        <authorList>
            <person name="Jin L."/>
        </authorList>
    </citation>
    <scope>NUCLEOTIDE SEQUENCE [LARGE SCALE GENOMIC DNA]</scope>
    <source>
        <strain evidence="9 10">CHu50b-6-2</strain>
    </source>
</reference>
<dbReference type="GO" id="GO:0046872">
    <property type="term" value="F:metal ion binding"/>
    <property type="evidence" value="ECO:0007669"/>
    <property type="project" value="UniProtKB-UniRule"/>
</dbReference>
<comment type="pathway">
    <text evidence="2 7">Cofactor biosynthesis; molybdopterin biosynthesis.</text>
</comment>
<accession>A0A5C8UNV2</accession>
<dbReference type="RefSeq" id="WP_147784099.1">
    <property type="nucleotide sequence ID" value="NZ_VRMG01000008.1"/>
</dbReference>
<feature type="domain" description="MoaB/Mog" evidence="8">
    <location>
        <begin position="186"/>
        <end position="322"/>
    </location>
</feature>
<protein>
    <recommendedName>
        <fullName evidence="7">Molybdopterin molybdenumtransferase</fullName>
        <ecNumber evidence="7">2.10.1.1</ecNumber>
    </recommendedName>
</protein>
<evidence type="ECO:0000256" key="4">
    <source>
        <dbReference type="ARBA" id="ARBA00022505"/>
    </source>
</evidence>
<dbReference type="Pfam" id="PF03454">
    <property type="entry name" value="MoeA_C"/>
    <property type="match status" value="1"/>
</dbReference>
<dbReference type="InterPro" id="IPR005110">
    <property type="entry name" value="MoeA_linker/N"/>
</dbReference>
<comment type="similarity">
    <text evidence="3 7">Belongs to the MoeA family.</text>
</comment>
<dbReference type="InterPro" id="IPR036425">
    <property type="entry name" value="MoaB/Mog-like_dom_sf"/>
</dbReference>
<evidence type="ECO:0000313" key="9">
    <source>
        <dbReference type="EMBL" id="TXN30056.1"/>
    </source>
</evidence>